<dbReference type="EMBL" id="LKAM01000007">
    <property type="protein sequence ID" value="KUM47508.1"/>
    <property type="molecule type" value="Genomic_DNA"/>
</dbReference>
<geneLocation type="mitochondrion" evidence="1"/>
<dbReference type="AlphaFoldDB" id="A0A117NGY3"/>
<comment type="caution">
    <text evidence="1">The sequence shown here is derived from an EMBL/GenBank/DDBJ whole genome shotgun (WGS) entry which is preliminary data.</text>
</comment>
<protein>
    <submittedName>
        <fullName evidence="1">Uncharacterized protein</fullName>
    </submittedName>
</protein>
<gene>
    <name evidence="1" type="ORF">ABT39_MTgene5694</name>
</gene>
<proteinExistence type="predicted"/>
<name>A0A117NGY3_PICGL</name>
<evidence type="ECO:0000313" key="1">
    <source>
        <dbReference type="EMBL" id="KUM47508.1"/>
    </source>
</evidence>
<accession>A0A117NGY3</accession>
<organism evidence="1">
    <name type="scientific">Picea glauca</name>
    <name type="common">White spruce</name>
    <name type="synonym">Pinus glauca</name>
    <dbReference type="NCBI Taxonomy" id="3330"/>
    <lineage>
        <taxon>Eukaryota</taxon>
        <taxon>Viridiplantae</taxon>
        <taxon>Streptophyta</taxon>
        <taxon>Embryophyta</taxon>
        <taxon>Tracheophyta</taxon>
        <taxon>Spermatophyta</taxon>
        <taxon>Pinopsida</taxon>
        <taxon>Pinidae</taxon>
        <taxon>Conifers I</taxon>
        <taxon>Pinales</taxon>
        <taxon>Pinaceae</taxon>
        <taxon>Picea</taxon>
    </lineage>
</organism>
<sequence length="73" mass="8169">MLLPSLFELFCSYNCDGPTAMVLRRGKNVSVHTTAMANCDAFTEDAKARSTYRRGQAHRSGYLILKEINQVSI</sequence>
<keyword evidence="1" id="KW-0496">Mitochondrion</keyword>
<reference evidence="1" key="1">
    <citation type="journal article" date="2015" name="Genome Biol. Evol.">
        <title>Organellar Genomes of White Spruce (Picea glauca): Assembly and Annotation.</title>
        <authorList>
            <person name="Jackman S.D."/>
            <person name="Warren R.L."/>
            <person name="Gibb E.A."/>
            <person name="Vandervalk B.P."/>
            <person name="Mohamadi H."/>
            <person name="Chu J."/>
            <person name="Raymond A."/>
            <person name="Pleasance S."/>
            <person name="Coope R."/>
            <person name="Wildung M.R."/>
            <person name="Ritland C.E."/>
            <person name="Bousquet J."/>
            <person name="Jones S.J."/>
            <person name="Bohlmann J."/>
            <person name="Birol I."/>
        </authorList>
    </citation>
    <scope>NUCLEOTIDE SEQUENCE [LARGE SCALE GENOMIC DNA]</scope>
    <source>
        <tissue evidence="1">Flushing bud</tissue>
    </source>
</reference>